<evidence type="ECO:0000256" key="1">
    <source>
        <dbReference type="SAM" id="MobiDB-lite"/>
    </source>
</evidence>
<reference evidence="3 4" key="1">
    <citation type="submission" date="2013-03" db="EMBL/GenBank/DDBJ databases">
        <title>The Genome Sequence of Cladophialophora psammophila CBS 110553.</title>
        <authorList>
            <consortium name="The Broad Institute Genomics Platform"/>
            <person name="Cuomo C."/>
            <person name="de Hoog S."/>
            <person name="Gorbushina A."/>
            <person name="Walker B."/>
            <person name="Young S.K."/>
            <person name="Zeng Q."/>
            <person name="Gargeya S."/>
            <person name="Fitzgerald M."/>
            <person name="Haas B."/>
            <person name="Abouelleil A."/>
            <person name="Allen A.W."/>
            <person name="Alvarado L."/>
            <person name="Arachchi H.M."/>
            <person name="Berlin A.M."/>
            <person name="Chapman S.B."/>
            <person name="Gainer-Dewar J."/>
            <person name="Goldberg J."/>
            <person name="Griggs A."/>
            <person name="Gujja S."/>
            <person name="Hansen M."/>
            <person name="Howarth C."/>
            <person name="Imamovic A."/>
            <person name="Ireland A."/>
            <person name="Larimer J."/>
            <person name="McCowan C."/>
            <person name="Murphy C."/>
            <person name="Pearson M."/>
            <person name="Poon T.W."/>
            <person name="Priest M."/>
            <person name="Roberts A."/>
            <person name="Saif S."/>
            <person name="Shea T."/>
            <person name="Sisk P."/>
            <person name="Sykes S."/>
            <person name="Wortman J."/>
            <person name="Nusbaum C."/>
            <person name="Birren B."/>
        </authorList>
    </citation>
    <scope>NUCLEOTIDE SEQUENCE [LARGE SCALE GENOMIC DNA]</scope>
    <source>
        <strain evidence="3 4">CBS 110553</strain>
    </source>
</reference>
<dbReference type="RefSeq" id="XP_007740854.1">
    <property type="nucleotide sequence ID" value="XM_007742664.1"/>
</dbReference>
<keyword evidence="4" id="KW-1185">Reference proteome</keyword>
<dbReference type="InterPro" id="IPR052895">
    <property type="entry name" value="HetReg/Transcr_Mod"/>
</dbReference>
<proteinExistence type="predicted"/>
<dbReference type="HOGENOM" id="CLU_004184_7_2_1"/>
<dbReference type="Proteomes" id="UP000019471">
    <property type="component" value="Unassembled WGS sequence"/>
</dbReference>
<name>W9X4F3_9EURO</name>
<dbReference type="InterPro" id="IPR010730">
    <property type="entry name" value="HET"/>
</dbReference>
<evidence type="ECO:0000313" key="4">
    <source>
        <dbReference type="Proteomes" id="UP000019471"/>
    </source>
</evidence>
<dbReference type="EMBL" id="AMGX01000002">
    <property type="protein sequence ID" value="EXJ75352.1"/>
    <property type="molecule type" value="Genomic_DNA"/>
</dbReference>
<comment type="caution">
    <text evidence="3">The sequence shown here is derived from an EMBL/GenBank/DDBJ whole genome shotgun (WGS) entry which is preliminary data.</text>
</comment>
<organism evidence="3 4">
    <name type="scientific">Cladophialophora psammophila CBS 110553</name>
    <dbReference type="NCBI Taxonomy" id="1182543"/>
    <lineage>
        <taxon>Eukaryota</taxon>
        <taxon>Fungi</taxon>
        <taxon>Dikarya</taxon>
        <taxon>Ascomycota</taxon>
        <taxon>Pezizomycotina</taxon>
        <taxon>Eurotiomycetes</taxon>
        <taxon>Chaetothyriomycetidae</taxon>
        <taxon>Chaetothyriales</taxon>
        <taxon>Herpotrichiellaceae</taxon>
        <taxon>Cladophialophora</taxon>
    </lineage>
</organism>
<dbReference type="eggNOG" id="ENOG502T6D3">
    <property type="taxonomic scope" value="Eukaryota"/>
</dbReference>
<feature type="region of interest" description="Disordered" evidence="1">
    <location>
        <begin position="1"/>
        <end position="20"/>
    </location>
</feature>
<protein>
    <recommendedName>
        <fullName evidence="2">Heterokaryon incompatibility domain-containing protein</fullName>
    </recommendedName>
</protein>
<feature type="domain" description="Heterokaryon incompatibility" evidence="2">
    <location>
        <begin position="106"/>
        <end position="253"/>
    </location>
</feature>
<dbReference type="STRING" id="1182543.W9X4F3"/>
<dbReference type="Pfam" id="PF06985">
    <property type="entry name" value="HET"/>
    <property type="match status" value="1"/>
</dbReference>
<dbReference type="PANTHER" id="PTHR24148:SF64">
    <property type="entry name" value="HETEROKARYON INCOMPATIBILITY DOMAIN-CONTAINING PROTEIN"/>
    <property type="match status" value="1"/>
</dbReference>
<dbReference type="GeneID" id="19186781"/>
<dbReference type="AlphaFoldDB" id="W9X4F3"/>
<evidence type="ECO:0000313" key="3">
    <source>
        <dbReference type="EMBL" id="EXJ75352.1"/>
    </source>
</evidence>
<dbReference type="OrthoDB" id="4156910at2759"/>
<accession>W9X4F3</accession>
<dbReference type="PANTHER" id="PTHR24148">
    <property type="entry name" value="ANKYRIN REPEAT DOMAIN-CONTAINING PROTEIN 39 HOMOLOG-RELATED"/>
    <property type="match status" value="1"/>
</dbReference>
<gene>
    <name evidence="3" type="ORF">A1O5_02048</name>
</gene>
<sequence>MTVGLGGQLQPTTLQGFPPRRRVGVAPYMIPGTARRSPTPGGFPRQGRHVSADLSTYRYRPLQGPSWIRVLRVEPSPIFEDPLQVSIHHFDRDAIPYTFGPQKQCYDALSYAWGTEGATIKVTCDGNSNLDITPNVNQMLRRLRARDKCRHFWVDAISLNQKDKVEKATQVPLMGEIYRQAAKVRVWLGGNENGGDEMAIKKIFALFRVLVVKEVNPGRDELVRLFGANSTSWSVIDGFLRRAWFHRRWVLQEVALGRDTVVYCHTEKISWSLFARALDACRTSHYHRHLHFEPTALAALSHLSALQEKDKKILTLLWKFDHAQCTDPRDRLFALYGIANHIRFNDLPSVSDVVGQSIRCYADYDVPTNQVYMDFAKSCIQGGHILSILVHAVSFGSLYETDSSMPTWVPDWSRPRRQTVLPRTEYGINVATINLCKAACSTLQDSKRLGASIVGRVSQVVRATTLASSEQTPTWAAIALHLMQALGGSESPSSDWKEQLREMIIVLLDRIDAAPGVKKGAISPGIRRIEIVGFLTALLEEYLLIEVMKEDDRQELHGHDDFTHYSAWRQWMSKDVLNLLAKALERTCIFHATNTDDEDPVVGVREIRGLAPTEIRAGDCIMQASLLSGVQWSEKNGGKLDGRTLDEGTT</sequence>
<evidence type="ECO:0000259" key="2">
    <source>
        <dbReference type="Pfam" id="PF06985"/>
    </source>
</evidence>